<feature type="region of interest" description="Disordered" evidence="1">
    <location>
        <begin position="185"/>
        <end position="209"/>
    </location>
</feature>
<accession>A0A3G2USU1</accession>
<evidence type="ECO:0000313" key="3">
    <source>
        <dbReference type="Proteomes" id="UP000280708"/>
    </source>
</evidence>
<protein>
    <recommendedName>
        <fullName evidence="4">DNA primase/nucleoside triphosphatase C-terminal domain-containing protein</fullName>
    </recommendedName>
</protein>
<dbReference type="EMBL" id="CP033230">
    <property type="protein sequence ID" value="AYO78340.1"/>
    <property type="molecule type" value="Genomic_DNA"/>
</dbReference>
<organism evidence="2 3">
    <name type="scientific">Sphingobium yanoikuyae</name>
    <name type="common">Sphingomonas yanoikuyae</name>
    <dbReference type="NCBI Taxonomy" id="13690"/>
    <lineage>
        <taxon>Bacteria</taxon>
        <taxon>Pseudomonadati</taxon>
        <taxon>Pseudomonadota</taxon>
        <taxon>Alphaproteobacteria</taxon>
        <taxon>Sphingomonadales</taxon>
        <taxon>Sphingomonadaceae</taxon>
        <taxon>Sphingobium</taxon>
    </lineage>
</organism>
<dbReference type="Proteomes" id="UP000280708">
    <property type="component" value="Chromosome"/>
</dbReference>
<name>A0A3G2USU1_SPHYA</name>
<gene>
    <name evidence="2" type="ORF">EBF16_16455</name>
</gene>
<evidence type="ECO:0008006" key="4">
    <source>
        <dbReference type="Google" id="ProtNLM"/>
    </source>
</evidence>
<evidence type="ECO:0000313" key="2">
    <source>
        <dbReference type="EMBL" id="AYO78340.1"/>
    </source>
</evidence>
<dbReference type="AlphaFoldDB" id="A0A3G2USU1"/>
<evidence type="ECO:0000256" key="1">
    <source>
        <dbReference type="SAM" id="MobiDB-lite"/>
    </source>
</evidence>
<sequence>MDDLGNVRRWLSRFGMDVDSNPMQRVDPLAQFLSDFTVRGDCYQVATPDLYQRFVLWCGYSGQAVWSMRGFDRAMSAAGYKKRFAGGAVWLGLRLDGDGEGQPVARALVTSARAQDKPSAKWSAYAGIASCKIMSASTRSNTASAKPAWRASSSFKIAVMKAKAAVASVVVSLMQVSFRVSRGGRTITEGGASDSPVLNSRRRAPGGDR</sequence>
<reference evidence="2 3" key="1">
    <citation type="submission" date="2018-10" db="EMBL/GenBank/DDBJ databases">
        <title>Characterization and genome analysis of a novel bacterium Sphingobium yanoikuyae SJTF8 capable of degrading PAHs.</title>
        <authorList>
            <person name="Yin C."/>
            <person name="Xiong W."/>
            <person name="Liang R."/>
        </authorList>
    </citation>
    <scope>NUCLEOTIDE SEQUENCE [LARGE SCALE GENOMIC DNA]</scope>
    <source>
        <strain evidence="2 3">SJTF8</strain>
    </source>
</reference>
<proteinExistence type="predicted"/>
<feature type="compositionally biased region" description="Basic residues" evidence="1">
    <location>
        <begin position="200"/>
        <end position="209"/>
    </location>
</feature>